<reference evidence="3 4" key="1">
    <citation type="submission" date="2019-03" db="EMBL/GenBank/DDBJ databases">
        <title>Diversity of the mouse oral microbiome.</title>
        <authorList>
            <person name="Joseph S."/>
            <person name="Aduse-Opoku J."/>
            <person name="Curtis M."/>
            <person name="Wade W."/>
            <person name="Hashim A."/>
        </authorList>
    </citation>
    <scope>NUCLEOTIDE SEQUENCE [LARGE SCALE GENOMIC DNA]</scope>
    <source>
        <strain evidence="3 4">P2318</strain>
    </source>
</reference>
<sequence length="78" mass="8578">MMERIAKAQLRLMKYGAFIGIIGGIASFVGPNHHGLIKAMMGVVIGCMLLGKRLPLALKEMFDANQELTDEMENSNKN</sequence>
<dbReference type="Proteomes" id="UP000491181">
    <property type="component" value="Unassembled WGS sequence"/>
</dbReference>
<feature type="transmembrane region" description="Helical" evidence="1">
    <location>
        <begin position="12"/>
        <end position="29"/>
    </location>
</feature>
<evidence type="ECO:0000313" key="3">
    <source>
        <dbReference type="EMBL" id="TFU51874.1"/>
    </source>
</evidence>
<dbReference type="EMBL" id="BLLS01000030">
    <property type="protein sequence ID" value="GFH86124.1"/>
    <property type="molecule type" value="Genomic_DNA"/>
</dbReference>
<name>A0A7J0A171_9BACE</name>
<evidence type="ECO:0000313" key="4">
    <source>
        <dbReference type="Proteomes" id="UP000298073"/>
    </source>
</evidence>
<comment type="caution">
    <text evidence="2">The sequence shown here is derived from an EMBL/GenBank/DDBJ whole genome shotgun (WGS) entry which is preliminary data.</text>
</comment>
<protein>
    <submittedName>
        <fullName evidence="2">Uncharacterized protein</fullName>
    </submittedName>
</protein>
<dbReference type="Proteomes" id="UP000298073">
    <property type="component" value="Unassembled WGS sequence"/>
</dbReference>
<keyword evidence="1" id="KW-1133">Transmembrane helix</keyword>
<evidence type="ECO:0000313" key="2">
    <source>
        <dbReference type="EMBL" id="GFH86124.1"/>
    </source>
</evidence>
<proteinExistence type="predicted"/>
<keyword evidence="1" id="KW-0472">Membrane</keyword>
<evidence type="ECO:0000313" key="5">
    <source>
        <dbReference type="Proteomes" id="UP000491181"/>
    </source>
</evidence>
<evidence type="ECO:0000256" key="1">
    <source>
        <dbReference type="SAM" id="Phobius"/>
    </source>
</evidence>
<dbReference type="OrthoDB" id="1100474at2"/>
<feature type="transmembrane region" description="Helical" evidence="1">
    <location>
        <begin position="35"/>
        <end position="51"/>
    </location>
</feature>
<dbReference type="EMBL" id="SPPV01000004">
    <property type="protein sequence ID" value="TFU51874.1"/>
    <property type="molecule type" value="Genomic_DNA"/>
</dbReference>
<reference evidence="2 5" key="2">
    <citation type="journal article" date="2020" name="Microbiome">
        <title>Single-cell genomics of uncultured bacteria reveals dietary fiber responders in the mouse gut microbiota.</title>
        <authorList>
            <person name="Chijiiwa R."/>
            <person name="Hosokawa M."/>
            <person name="Kogawa M."/>
            <person name="Nishikawa Y."/>
            <person name="Ide K."/>
            <person name="Sakanashi C."/>
            <person name="Takahashi K."/>
            <person name="Takeyama H."/>
        </authorList>
    </citation>
    <scope>NUCLEOTIDE SEQUENCE [LARGE SCALE GENOMIC DNA]</scope>
    <source>
        <strain evidence="2">IMSAGC_001</strain>
    </source>
</reference>
<accession>A0A7J0A171</accession>
<gene>
    <name evidence="3" type="ORF">E4T97_03385</name>
    <name evidence="2" type="ORF">IMSAGC001_01530</name>
</gene>
<organism evidence="2 5">
    <name type="scientific">Bacteroides acidifaciens</name>
    <dbReference type="NCBI Taxonomy" id="85831"/>
    <lineage>
        <taxon>Bacteria</taxon>
        <taxon>Pseudomonadati</taxon>
        <taxon>Bacteroidota</taxon>
        <taxon>Bacteroidia</taxon>
        <taxon>Bacteroidales</taxon>
        <taxon>Bacteroidaceae</taxon>
        <taxon>Bacteroides</taxon>
    </lineage>
</organism>
<dbReference type="RefSeq" id="WP_135035755.1">
    <property type="nucleotide sequence ID" value="NZ_BLLS01000030.1"/>
</dbReference>
<keyword evidence="1" id="KW-0812">Transmembrane</keyword>
<dbReference type="AlphaFoldDB" id="A0A7J0A171"/>